<evidence type="ECO:0000313" key="2">
    <source>
        <dbReference type="EMBL" id="SFC69798.1"/>
    </source>
</evidence>
<sequence>MKCYYNGQMIDIEQFNVTSKSRAFCYGDGVFETIITDAAGFPRHWAAHWQRLTAGLMALQIAVDEYFTSDFLLKKIQELAQINAPNVAARVRLQVWRKTGGLYTPTQNGADWLLEAQPHEAFVGEKQTTILAQSVHLQASAWSAYKTCNSLPYILAGLERVRYAADEIILTDTAGHLAECQAANLFWVKNNTLFTPSLQTGCIAGITRSWLLRNAARLGWQVQEICAKPDVLQETEIVFGGNVAGVFPIRRLHDWHFRGNTPAVIELLTQFYE</sequence>
<accession>A0A1I1LFK6</accession>
<dbReference type="InterPro" id="IPR001544">
    <property type="entry name" value="Aminotrans_IV"/>
</dbReference>
<dbReference type="GO" id="GO:0008483">
    <property type="term" value="F:transaminase activity"/>
    <property type="evidence" value="ECO:0007669"/>
    <property type="project" value="UniProtKB-KW"/>
</dbReference>
<protein>
    <submittedName>
        <fullName evidence="2">Branched-chain amino acid aminotransferase/4-amino-4-deoxychorismate lyase</fullName>
    </submittedName>
</protein>
<dbReference type="Gene3D" id="3.30.470.10">
    <property type="match status" value="1"/>
</dbReference>
<dbReference type="GO" id="GO:0046394">
    <property type="term" value="P:carboxylic acid biosynthetic process"/>
    <property type="evidence" value="ECO:0007669"/>
    <property type="project" value="UniProtKB-ARBA"/>
</dbReference>
<dbReference type="EMBL" id="FOLE01000008">
    <property type="protein sequence ID" value="SFC69798.1"/>
    <property type="molecule type" value="Genomic_DNA"/>
</dbReference>
<comment type="similarity">
    <text evidence="1">Belongs to the class-IV pyridoxal-phosphate-dependent aminotransferase family.</text>
</comment>
<evidence type="ECO:0000256" key="1">
    <source>
        <dbReference type="ARBA" id="ARBA00009320"/>
    </source>
</evidence>
<reference evidence="2 3" key="1">
    <citation type="submission" date="2016-10" db="EMBL/GenBank/DDBJ databases">
        <authorList>
            <person name="de Groot N.N."/>
        </authorList>
    </citation>
    <scope>NUCLEOTIDE SEQUENCE [LARGE SCALE GENOMIC DNA]</scope>
    <source>
        <strain evidence="2 3">DSM 6793</strain>
    </source>
</reference>
<dbReference type="InterPro" id="IPR043132">
    <property type="entry name" value="BCAT-like_C"/>
</dbReference>
<dbReference type="CDD" id="cd00449">
    <property type="entry name" value="PLPDE_IV"/>
    <property type="match status" value="1"/>
</dbReference>
<dbReference type="STRING" id="927664.SAMN05421780_108131"/>
<gene>
    <name evidence="2" type="ORF">SAMN05421780_108131</name>
</gene>
<dbReference type="PANTHER" id="PTHR42743:SF13">
    <property type="entry name" value="P-LOOP CONTAINING NUCLEOSIDE TRIPHOSPHATE HYDROLASE PROTEIN"/>
    <property type="match status" value="1"/>
</dbReference>
<keyword evidence="2" id="KW-0808">Transferase</keyword>
<name>A0A1I1LFK6_9BACT</name>
<dbReference type="AlphaFoldDB" id="A0A1I1LFK6"/>
<keyword evidence="3" id="KW-1185">Reference proteome</keyword>
<organism evidence="2 3">
    <name type="scientific">Flexibacter flexilis DSM 6793</name>
    <dbReference type="NCBI Taxonomy" id="927664"/>
    <lineage>
        <taxon>Bacteria</taxon>
        <taxon>Pseudomonadati</taxon>
        <taxon>Bacteroidota</taxon>
        <taxon>Cytophagia</taxon>
        <taxon>Cytophagales</taxon>
        <taxon>Flexibacteraceae</taxon>
        <taxon>Flexibacter</taxon>
    </lineage>
</organism>
<dbReference type="SUPFAM" id="SSF56752">
    <property type="entry name" value="D-aminoacid aminotransferase-like PLP-dependent enzymes"/>
    <property type="match status" value="1"/>
</dbReference>
<dbReference type="InterPro" id="IPR050571">
    <property type="entry name" value="Class-IV_PLP-Dep_Aminotrnsfr"/>
</dbReference>
<dbReference type="RefSeq" id="WP_091514034.1">
    <property type="nucleotide sequence ID" value="NZ_FOLE01000008.1"/>
</dbReference>
<dbReference type="Proteomes" id="UP000199514">
    <property type="component" value="Unassembled WGS sequence"/>
</dbReference>
<dbReference type="InterPro" id="IPR043131">
    <property type="entry name" value="BCAT-like_N"/>
</dbReference>
<keyword evidence="2" id="KW-0456">Lyase</keyword>
<dbReference type="PANTHER" id="PTHR42743">
    <property type="entry name" value="AMINO-ACID AMINOTRANSFERASE"/>
    <property type="match status" value="1"/>
</dbReference>
<evidence type="ECO:0000313" key="3">
    <source>
        <dbReference type="Proteomes" id="UP000199514"/>
    </source>
</evidence>
<dbReference type="GO" id="GO:0016829">
    <property type="term" value="F:lyase activity"/>
    <property type="evidence" value="ECO:0007669"/>
    <property type="project" value="UniProtKB-KW"/>
</dbReference>
<proteinExistence type="inferred from homology"/>
<dbReference type="Pfam" id="PF01063">
    <property type="entry name" value="Aminotran_4"/>
    <property type="match status" value="1"/>
</dbReference>
<dbReference type="OrthoDB" id="9805628at2"/>
<dbReference type="Gene3D" id="3.20.10.10">
    <property type="entry name" value="D-amino Acid Aminotransferase, subunit A, domain 2"/>
    <property type="match status" value="1"/>
</dbReference>
<keyword evidence="2" id="KW-0032">Aminotransferase</keyword>
<dbReference type="InterPro" id="IPR036038">
    <property type="entry name" value="Aminotransferase-like"/>
</dbReference>